<comment type="function">
    <text evidence="7 10">Participates actively in the response to hyperosmotic and heat shock by preventing the aggregation of stress-denatured proteins, in association with DnaK and GrpE. It is the nucleotide exchange factor for DnaK and may function as a thermosensor. Unfolded proteins bind initially to DnaJ; upon interaction with the DnaJ-bound protein, DnaK hydrolyzes its bound ATP, resulting in the formation of a stable complex. GrpE releases ADP from DnaK; ATP binding to DnaK triggers the release of the substrate protein, thus completing the reaction cycle. Several rounds of ATP-dependent interactions between DnaJ, DnaK and GrpE are required for fully efficient folding.</text>
</comment>
<accession>A0A1F6TEH6</accession>
<dbReference type="HAMAP" id="MF_01151">
    <property type="entry name" value="GrpE"/>
    <property type="match status" value="1"/>
</dbReference>
<keyword evidence="6 10" id="KW-0143">Chaperone</keyword>
<evidence type="ECO:0000256" key="10">
    <source>
        <dbReference type="HAMAP-Rule" id="MF_01151"/>
    </source>
</evidence>
<evidence type="ECO:0000256" key="5">
    <source>
        <dbReference type="ARBA" id="ARBA00023016"/>
    </source>
</evidence>
<dbReference type="PRINTS" id="PR00773">
    <property type="entry name" value="GRPEPROTEIN"/>
</dbReference>
<sequence length="202" mass="21999">MNQKQEPLPENQSAPATGQGQPAPAAPVDREPEIKRLQAELDAARVEAAANLDKFLRAKAETENIRRRAETDMAGARKYAVERFASEILAVRDSLEQAHKTGPAPDGGTAMQQMREGLELTLKLLDSVLQKFSMTMLDPQGEKFDPDRHMAVSVVESEKVAPNHVVSVVQKGCLLHDRVLRPAMVVVARAPAEAAERPPAAP</sequence>
<dbReference type="PANTHER" id="PTHR21237">
    <property type="entry name" value="GRPE PROTEIN"/>
    <property type="match status" value="1"/>
</dbReference>
<feature type="region of interest" description="Disordered" evidence="12">
    <location>
        <begin position="1"/>
        <end position="34"/>
    </location>
</feature>
<dbReference type="GO" id="GO:0000774">
    <property type="term" value="F:adenyl-nucleotide exchange factor activity"/>
    <property type="evidence" value="ECO:0007669"/>
    <property type="project" value="InterPro"/>
</dbReference>
<evidence type="ECO:0000256" key="8">
    <source>
        <dbReference type="ARBA" id="ARBA00072274"/>
    </source>
</evidence>
<evidence type="ECO:0000256" key="7">
    <source>
        <dbReference type="ARBA" id="ARBA00053401"/>
    </source>
</evidence>
<evidence type="ECO:0000256" key="1">
    <source>
        <dbReference type="ARBA" id="ARBA00004496"/>
    </source>
</evidence>
<dbReference type="SUPFAM" id="SSF51064">
    <property type="entry name" value="Head domain of nucleotide exchange factor GrpE"/>
    <property type="match status" value="1"/>
</dbReference>
<dbReference type="GO" id="GO:0051087">
    <property type="term" value="F:protein-folding chaperone binding"/>
    <property type="evidence" value="ECO:0007669"/>
    <property type="project" value="InterPro"/>
</dbReference>
<feature type="compositionally biased region" description="Polar residues" evidence="12">
    <location>
        <begin position="1"/>
        <end position="13"/>
    </location>
</feature>
<dbReference type="EMBL" id="MFST01000116">
    <property type="protein sequence ID" value="OGI43476.1"/>
    <property type="molecule type" value="Genomic_DNA"/>
</dbReference>
<comment type="caution">
    <text evidence="13">The sequence shown here is derived from an EMBL/GenBank/DDBJ whole genome shotgun (WGS) entry which is preliminary data.</text>
</comment>
<dbReference type="FunFam" id="2.30.22.10:FF:000001">
    <property type="entry name" value="Protein GrpE"/>
    <property type="match status" value="1"/>
</dbReference>
<dbReference type="AlphaFoldDB" id="A0A1F6TEH6"/>
<reference evidence="13 14" key="1">
    <citation type="journal article" date="2016" name="Nat. Commun.">
        <title>Thousands of microbial genomes shed light on interconnected biogeochemical processes in an aquifer system.</title>
        <authorList>
            <person name="Anantharaman K."/>
            <person name="Brown C.T."/>
            <person name="Hug L.A."/>
            <person name="Sharon I."/>
            <person name="Castelle C.J."/>
            <person name="Probst A.J."/>
            <person name="Thomas B.C."/>
            <person name="Singh A."/>
            <person name="Wilkins M.J."/>
            <person name="Karaoz U."/>
            <person name="Brodie E.L."/>
            <person name="Williams K.H."/>
            <person name="Hubbard S.S."/>
            <person name="Banfield J.F."/>
        </authorList>
    </citation>
    <scope>NUCLEOTIDE SEQUENCE [LARGE SCALE GENOMIC DNA]</scope>
</reference>
<dbReference type="GO" id="GO:0042803">
    <property type="term" value="F:protein homodimerization activity"/>
    <property type="evidence" value="ECO:0007669"/>
    <property type="project" value="InterPro"/>
</dbReference>
<keyword evidence="4 10" id="KW-0963">Cytoplasm</keyword>
<dbReference type="Gene3D" id="2.30.22.10">
    <property type="entry name" value="Head domain of nucleotide exchange factor GrpE"/>
    <property type="match status" value="1"/>
</dbReference>
<keyword evidence="5 10" id="KW-0346">Stress response</keyword>
<dbReference type="SUPFAM" id="SSF58014">
    <property type="entry name" value="Coiled-coil domain of nucleotide exchange factor GrpE"/>
    <property type="match status" value="1"/>
</dbReference>
<evidence type="ECO:0000256" key="4">
    <source>
        <dbReference type="ARBA" id="ARBA00022490"/>
    </source>
</evidence>
<proteinExistence type="inferred from homology"/>
<comment type="subcellular location">
    <subcellularLocation>
        <location evidence="1 10">Cytoplasm</location>
    </subcellularLocation>
</comment>
<gene>
    <name evidence="10" type="primary">grpE</name>
    <name evidence="13" type="ORF">A2V92_01175</name>
</gene>
<dbReference type="CDD" id="cd00446">
    <property type="entry name" value="GrpE"/>
    <property type="match status" value="1"/>
</dbReference>
<dbReference type="InterPro" id="IPR000740">
    <property type="entry name" value="GrpE"/>
</dbReference>
<dbReference type="Gene3D" id="3.90.20.20">
    <property type="match status" value="1"/>
</dbReference>
<evidence type="ECO:0000256" key="9">
    <source>
        <dbReference type="ARBA" id="ARBA00076414"/>
    </source>
</evidence>
<evidence type="ECO:0000256" key="12">
    <source>
        <dbReference type="SAM" id="MobiDB-lite"/>
    </source>
</evidence>
<dbReference type="Proteomes" id="UP000179344">
    <property type="component" value="Unassembled WGS sequence"/>
</dbReference>
<protein>
    <recommendedName>
        <fullName evidence="8 10">Protein GrpE</fullName>
    </recommendedName>
    <alternativeName>
        <fullName evidence="9 10">HSP-70 cofactor</fullName>
    </alternativeName>
</protein>
<feature type="compositionally biased region" description="Low complexity" evidence="12">
    <location>
        <begin position="14"/>
        <end position="27"/>
    </location>
</feature>
<dbReference type="InterPro" id="IPR013805">
    <property type="entry name" value="GrpE_CC"/>
</dbReference>
<dbReference type="Pfam" id="PF01025">
    <property type="entry name" value="GrpE"/>
    <property type="match status" value="1"/>
</dbReference>
<dbReference type="NCBIfam" id="NF010748">
    <property type="entry name" value="PRK14150.1"/>
    <property type="match status" value="1"/>
</dbReference>
<evidence type="ECO:0000256" key="3">
    <source>
        <dbReference type="ARBA" id="ARBA00011738"/>
    </source>
</evidence>
<evidence type="ECO:0000313" key="14">
    <source>
        <dbReference type="Proteomes" id="UP000179344"/>
    </source>
</evidence>
<dbReference type="GO" id="GO:0006457">
    <property type="term" value="P:protein folding"/>
    <property type="evidence" value="ECO:0007669"/>
    <property type="project" value="InterPro"/>
</dbReference>
<evidence type="ECO:0000313" key="13">
    <source>
        <dbReference type="EMBL" id="OGI43476.1"/>
    </source>
</evidence>
<dbReference type="NCBIfam" id="NF010737">
    <property type="entry name" value="PRK14139.1"/>
    <property type="match status" value="1"/>
</dbReference>
<dbReference type="InterPro" id="IPR009012">
    <property type="entry name" value="GrpE_head"/>
</dbReference>
<name>A0A1F6TEH6_9PROT</name>
<evidence type="ECO:0000256" key="11">
    <source>
        <dbReference type="RuleBase" id="RU004478"/>
    </source>
</evidence>
<evidence type="ECO:0000256" key="6">
    <source>
        <dbReference type="ARBA" id="ARBA00023186"/>
    </source>
</evidence>
<evidence type="ECO:0000256" key="2">
    <source>
        <dbReference type="ARBA" id="ARBA00009054"/>
    </source>
</evidence>
<comment type="subunit">
    <text evidence="3 10">Homodimer.</text>
</comment>
<organism evidence="13 14">
    <name type="scientific">Candidatus Muproteobacteria bacterium RBG_16_65_31</name>
    <dbReference type="NCBI Taxonomy" id="1817759"/>
    <lineage>
        <taxon>Bacteria</taxon>
        <taxon>Pseudomonadati</taxon>
        <taxon>Pseudomonadota</taxon>
        <taxon>Candidatus Muproteobacteria</taxon>
    </lineage>
</organism>
<dbReference type="GO" id="GO:0051082">
    <property type="term" value="F:unfolded protein binding"/>
    <property type="evidence" value="ECO:0007669"/>
    <property type="project" value="TreeGrafter"/>
</dbReference>
<comment type="similarity">
    <text evidence="2 10 11">Belongs to the GrpE family.</text>
</comment>
<dbReference type="PANTHER" id="PTHR21237:SF23">
    <property type="entry name" value="GRPE PROTEIN HOMOLOG, MITOCHONDRIAL"/>
    <property type="match status" value="1"/>
</dbReference>
<dbReference type="GO" id="GO:0005829">
    <property type="term" value="C:cytosol"/>
    <property type="evidence" value="ECO:0007669"/>
    <property type="project" value="TreeGrafter"/>
</dbReference>